<proteinExistence type="predicted"/>
<keyword evidence="5" id="KW-1133">Transmembrane helix</keyword>
<evidence type="ECO:0000256" key="2">
    <source>
        <dbReference type="ARBA" id="ARBA00022475"/>
    </source>
</evidence>
<feature type="compositionally biased region" description="Polar residues" evidence="7">
    <location>
        <begin position="80"/>
        <end position="89"/>
    </location>
</feature>
<protein>
    <submittedName>
        <fullName evidence="10">Putative Phosphoesterase, PA-phosphatase related</fullName>
    </submittedName>
</protein>
<feature type="region of interest" description="Disordered" evidence="7">
    <location>
        <begin position="69"/>
        <end position="92"/>
    </location>
</feature>
<dbReference type="Pfam" id="PF01569">
    <property type="entry name" value="PAP2"/>
    <property type="match status" value="1"/>
</dbReference>
<dbReference type="GO" id="GO:0005886">
    <property type="term" value="C:plasma membrane"/>
    <property type="evidence" value="ECO:0007669"/>
    <property type="project" value="UniProtKB-SubCell"/>
</dbReference>
<dbReference type="OrthoDB" id="9789113at2"/>
<name>A0A2N9LK60_9BACT</name>
<evidence type="ECO:0000259" key="9">
    <source>
        <dbReference type="SMART" id="SM00014"/>
    </source>
</evidence>
<evidence type="ECO:0000256" key="1">
    <source>
        <dbReference type="ARBA" id="ARBA00004651"/>
    </source>
</evidence>
<dbReference type="Gene3D" id="1.20.144.10">
    <property type="entry name" value="Phosphatidic acid phosphatase type 2/haloperoxidase"/>
    <property type="match status" value="1"/>
</dbReference>
<dbReference type="InterPro" id="IPR000326">
    <property type="entry name" value="PAP2/HPO"/>
</dbReference>
<evidence type="ECO:0000313" key="10">
    <source>
        <dbReference type="EMBL" id="SPE23622.1"/>
    </source>
</evidence>
<dbReference type="Proteomes" id="UP000239735">
    <property type="component" value="Unassembled WGS sequence"/>
</dbReference>
<accession>A0A2N9LK60</accession>
<evidence type="ECO:0000256" key="8">
    <source>
        <dbReference type="SAM" id="SignalP"/>
    </source>
</evidence>
<feature type="chain" id="PRO_5014705663" evidence="8">
    <location>
        <begin position="28"/>
        <end position="321"/>
    </location>
</feature>
<gene>
    <name evidence="10" type="ORF">SBA5_400033</name>
</gene>
<dbReference type="InterPro" id="IPR036938">
    <property type="entry name" value="PAP2/HPO_sf"/>
</dbReference>
<dbReference type="AlphaFoldDB" id="A0A2N9LK60"/>
<organism evidence="10 11">
    <name type="scientific">Candidatus Sulfuritelmatomonas gaucii</name>
    <dbReference type="NCBI Taxonomy" id="2043161"/>
    <lineage>
        <taxon>Bacteria</taxon>
        <taxon>Pseudomonadati</taxon>
        <taxon>Acidobacteriota</taxon>
        <taxon>Terriglobia</taxon>
        <taxon>Terriglobales</taxon>
        <taxon>Acidobacteriaceae</taxon>
        <taxon>Candidatus Sulfuritelmatomonas</taxon>
    </lineage>
</organism>
<dbReference type="PANTHER" id="PTHR14969">
    <property type="entry name" value="SPHINGOSINE-1-PHOSPHATE PHOSPHOHYDROLASE"/>
    <property type="match status" value="1"/>
</dbReference>
<evidence type="ECO:0000256" key="5">
    <source>
        <dbReference type="ARBA" id="ARBA00022989"/>
    </source>
</evidence>
<dbReference type="EMBL" id="OKRB01000098">
    <property type="protein sequence ID" value="SPE23622.1"/>
    <property type="molecule type" value="Genomic_DNA"/>
</dbReference>
<evidence type="ECO:0000256" key="3">
    <source>
        <dbReference type="ARBA" id="ARBA00022692"/>
    </source>
</evidence>
<keyword evidence="8" id="KW-0732">Signal</keyword>
<dbReference type="SMART" id="SM00014">
    <property type="entry name" value="acidPPc"/>
    <property type="match status" value="1"/>
</dbReference>
<keyword evidence="2" id="KW-1003">Cell membrane</keyword>
<evidence type="ECO:0000256" key="6">
    <source>
        <dbReference type="ARBA" id="ARBA00023136"/>
    </source>
</evidence>
<dbReference type="SUPFAM" id="SSF48317">
    <property type="entry name" value="Acid phosphatase/Vanadium-dependent haloperoxidase"/>
    <property type="match status" value="1"/>
</dbReference>
<keyword evidence="3" id="KW-0812">Transmembrane</keyword>
<keyword evidence="4" id="KW-0378">Hydrolase</keyword>
<evidence type="ECO:0000313" key="11">
    <source>
        <dbReference type="Proteomes" id="UP000239735"/>
    </source>
</evidence>
<keyword evidence="6" id="KW-0472">Membrane</keyword>
<dbReference type="PANTHER" id="PTHR14969:SF62">
    <property type="entry name" value="DECAPRENYLPHOSPHORYL-5-PHOSPHORIBOSE PHOSPHATASE RV3807C-RELATED"/>
    <property type="match status" value="1"/>
</dbReference>
<reference evidence="11" key="1">
    <citation type="submission" date="2018-02" db="EMBL/GenBank/DDBJ databases">
        <authorList>
            <person name="Hausmann B."/>
        </authorList>
    </citation>
    <scope>NUCLEOTIDE SEQUENCE [LARGE SCALE GENOMIC DNA]</scope>
    <source>
        <strain evidence="11">Peat soil MAG SbA5</strain>
    </source>
</reference>
<feature type="domain" description="Phosphatidic acid phosphatase type 2/haloperoxidase" evidence="9">
    <location>
        <begin position="195"/>
        <end position="317"/>
    </location>
</feature>
<feature type="signal peptide" evidence="8">
    <location>
        <begin position="1"/>
        <end position="27"/>
    </location>
</feature>
<dbReference type="GO" id="GO:0016787">
    <property type="term" value="F:hydrolase activity"/>
    <property type="evidence" value="ECO:0007669"/>
    <property type="project" value="UniProtKB-KW"/>
</dbReference>
<sequence>MTNFGKTAALVSVFCCAWFLAAAQLRAQDDASLADSSLPDAPDYAQAPAPEPTALAVAEAEPTAMPAAALQPEGRPDDPGQTQKPTVDVTTGVPEREATWRSLPGDVLHDQKRLWTFPLRVAKGHYLLPTAIVIGGTVGLIYADPHVMPYFQKHQRNWDDVNDVFDPTITTAEVVALPAGLLAAGYIRHDDREVNTALLATEAYGDSVVINLAMKAVTRRQRPADVAPSGNFEDTFFNGGKSPFKGSSFPSGHSTAVWSVATVVAERYRHRGKPWVPVLAYTMAVAISCSRITQMAHFPSDVWLGSALGYTIAKYQTLSPR</sequence>
<evidence type="ECO:0000256" key="4">
    <source>
        <dbReference type="ARBA" id="ARBA00022801"/>
    </source>
</evidence>
<evidence type="ECO:0000256" key="7">
    <source>
        <dbReference type="SAM" id="MobiDB-lite"/>
    </source>
</evidence>
<comment type="subcellular location">
    <subcellularLocation>
        <location evidence="1">Cell membrane</location>
        <topology evidence="1">Multi-pass membrane protein</topology>
    </subcellularLocation>
</comment>